<sequence>MYPKLIFYVPVSITLVVNLCWAQIVPPVIPLLDPFYDEPGNISEYGLGEVVRSRPINDKIKGVLGYFSVASATEFMYRSTDANDNAVADVATILAPDGNNADNKKLLSYAVAYNSPNPNCVPSYAVQLGSLANVGPLNLESLTINAAINRGWYVLLADHAGLKGEFVVGRQMGFSILDAMRMALGEASRNLTGLSVDARVAQFGYSHGSLATGFAAEMAGAYAPDLVNFVGTALGGTIANGTRIFEVDNARFPAGILFSSMLGLAHGYKNFSDLLDTELGPRKPAFEFIGNNCPEVTGIRGLYQDMFAYFKSGSAVLFNEVYKTVSSGAFQMGVHGTPNRPLYLFKGVLDEISAITDTEQLVDEFYCASGATVEYVRNLLTAHGTDFIFGTPGAYDWIEDRLNGVPLTTTSCTRRDVVLTDPNDIGVFQIFGETAIEQGKNALGLGSNGTPPFITLEEELAYRR</sequence>
<comment type="similarity">
    <text evidence="2">Belongs to the AB hydrolase superfamily. Lipase family.</text>
</comment>
<dbReference type="SUPFAM" id="SSF53474">
    <property type="entry name" value="alpha/beta-Hydrolases"/>
    <property type="match status" value="1"/>
</dbReference>
<proteinExistence type="inferred from homology"/>
<dbReference type="PANTHER" id="PTHR34853:SF5">
    <property type="entry name" value="LIP-DOMAIN-CONTAINING PROTEIN-RELATED"/>
    <property type="match status" value="1"/>
</dbReference>
<dbReference type="EMBL" id="JAPCWZ010000006">
    <property type="protein sequence ID" value="KAK8859973.1"/>
    <property type="molecule type" value="Genomic_DNA"/>
</dbReference>
<keyword evidence="1" id="KW-0378">Hydrolase</keyword>
<protein>
    <submittedName>
        <fullName evidence="3">Lipase 2</fullName>
    </submittedName>
</protein>
<dbReference type="Gene3D" id="1.10.260.130">
    <property type="match status" value="1"/>
</dbReference>
<accession>A0ABR2IAF4</accession>
<evidence type="ECO:0000256" key="2">
    <source>
        <dbReference type="PIRNR" id="PIRNR029171"/>
    </source>
</evidence>
<keyword evidence="2" id="KW-0732">Signal</keyword>
<dbReference type="Pfam" id="PF03583">
    <property type="entry name" value="LIP"/>
    <property type="match status" value="1"/>
</dbReference>
<dbReference type="InterPro" id="IPR005152">
    <property type="entry name" value="Lipase_secreted"/>
</dbReference>
<keyword evidence="4" id="KW-1185">Reference proteome</keyword>
<dbReference type="PANTHER" id="PTHR34853">
    <property type="match status" value="1"/>
</dbReference>
<reference evidence="3 4" key="1">
    <citation type="journal article" date="2024" name="IMA Fungus">
        <title>Apiospora arundinis, a panoply of carbohydrate-active enzymes and secondary metabolites.</title>
        <authorList>
            <person name="Sorensen T."/>
            <person name="Petersen C."/>
            <person name="Muurmann A.T."/>
            <person name="Christiansen J.V."/>
            <person name="Brundto M.L."/>
            <person name="Overgaard C.K."/>
            <person name="Boysen A.T."/>
            <person name="Wollenberg R.D."/>
            <person name="Larsen T.O."/>
            <person name="Sorensen J.L."/>
            <person name="Nielsen K.L."/>
            <person name="Sondergaard T.E."/>
        </authorList>
    </citation>
    <scope>NUCLEOTIDE SEQUENCE [LARGE SCALE GENOMIC DNA]</scope>
    <source>
        <strain evidence="3 4">AAU 773</strain>
    </source>
</reference>
<dbReference type="PIRSF" id="PIRSF029171">
    <property type="entry name" value="Esterase_LipA"/>
    <property type="match status" value="1"/>
</dbReference>
<dbReference type="Proteomes" id="UP001390339">
    <property type="component" value="Unassembled WGS sequence"/>
</dbReference>
<evidence type="ECO:0000313" key="3">
    <source>
        <dbReference type="EMBL" id="KAK8859973.1"/>
    </source>
</evidence>
<organism evidence="3 4">
    <name type="scientific">Apiospora arundinis</name>
    <dbReference type="NCBI Taxonomy" id="335852"/>
    <lineage>
        <taxon>Eukaryota</taxon>
        <taxon>Fungi</taxon>
        <taxon>Dikarya</taxon>
        <taxon>Ascomycota</taxon>
        <taxon>Pezizomycotina</taxon>
        <taxon>Sordariomycetes</taxon>
        <taxon>Xylariomycetidae</taxon>
        <taxon>Amphisphaeriales</taxon>
        <taxon>Apiosporaceae</taxon>
        <taxon>Apiospora</taxon>
    </lineage>
</organism>
<dbReference type="InterPro" id="IPR029058">
    <property type="entry name" value="AB_hydrolase_fold"/>
</dbReference>
<feature type="signal peptide" evidence="2">
    <location>
        <begin position="1"/>
        <end position="22"/>
    </location>
</feature>
<feature type="chain" id="PRO_5045014743" evidence="2">
    <location>
        <begin position="23"/>
        <end position="464"/>
    </location>
</feature>
<comment type="caution">
    <text evidence="3">The sequence shown here is derived from an EMBL/GenBank/DDBJ whole genome shotgun (WGS) entry which is preliminary data.</text>
</comment>
<evidence type="ECO:0000256" key="1">
    <source>
        <dbReference type="ARBA" id="ARBA00022801"/>
    </source>
</evidence>
<name>A0ABR2IAF4_9PEZI</name>
<dbReference type="Gene3D" id="3.40.50.1820">
    <property type="entry name" value="alpha/beta hydrolase"/>
    <property type="match status" value="1"/>
</dbReference>
<evidence type="ECO:0000313" key="4">
    <source>
        <dbReference type="Proteomes" id="UP001390339"/>
    </source>
</evidence>
<gene>
    <name evidence="3" type="ORF">PGQ11_010707</name>
</gene>